<feature type="compositionally biased region" description="Polar residues" evidence="5">
    <location>
        <begin position="96"/>
        <end position="105"/>
    </location>
</feature>
<evidence type="ECO:0000313" key="8">
    <source>
        <dbReference type="Proteomes" id="UP001142055"/>
    </source>
</evidence>
<evidence type="ECO:0000313" key="7">
    <source>
        <dbReference type="EMBL" id="KAJ6224808.1"/>
    </source>
</evidence>
<keyword evidence="1" id="KW-0479">Metal-binding</keyword>
<dbReference type="PANTHER" id="PTHR45931:SF3">
    <property type="entry name" value="RING ZINC FINGER-CONTAINING PROTEIN"/>
    <property type="match status" value="1"/>
</dbReference>
<evidence type="ECO:0000256" key="5">
    <source>
        <dbReference type="SAM" id="MobiDB-lite"/>
    </source>
</evidence>
<organism evidence="7 8">
    <name type="scientific">Blomia tropicalis</name>
    <name type="common">Mite</name>
    <dbReference type="NCBI Taxonomy" id="40697"/>
    <lineage>
        <taxon>Eukaryota</taxon>
        <taxon>Metazoa</taxon>
        <taxon>Ecdysozoa</taxon>
        <taxon>Arthropoda</taxon>
        <taxon>Chelicerata</taxon>
        <taxon>Arachnida</taxon>
        <taxon>Acari</taxon>
        <taxon>Acariformes</taxon>
        <taxon>Sarcoptiformes</taxon>
        <taxon>Astigmata</taxon>
        <taxon>Glycyphagoidea</taxon>
        <taxon>Echimyopodidae</taxon>
        <taxon>Blomia</taxon>
    </lineage>
</organism>
<keyword evidence="2 4" id="KW-0863">Zinc-finger</keyword>
<protein>
    <recommendedName>
        <fullName evidence="6">RING-type domain-containing protein</fullName>
    </recommendedName>
</protein>
<dbReference type="GO" id="GO:0008270">
    <property type="term" value="F:zinc ion binding"/>
    <property type="evidence" value="ECO:0007669"/>
    <property type="project" value="UniProtKB-KW"/>
</dbReference>
<evidence type="ECO:0000256" key="1">
    <source>
        <dbReference type="ARBA" id="ARBA00022723"/>
    </source>
</evidence>
<feature type="domain" description="RING-type" evidence="6">
    <location>
        <begin position="350"/>
        <end position="391"/>
    </location>
</feature>
<dbReference type="InterPro" id="IPR001841">
    <property type="entry name" value="Znf_RING"/>
</dbReference>
<dbReference type="Proteomes" id="UP001142055">
    <property type="component" value="Chromosome 1"/>
</dbReference>
<evidence type="ECO:0000259" key="6">
    <source>
        <dbReference type="PROSITE" id="PS50089"/>
    </source>
</evidence>
<evidence type="ECO:0000256" key="4">
    <source>
        <dbReference type="PROSITE-ProRule" id="PRU00175"/>
    </source>
</evidence>
<dbReference type="Pfam" id="PF13639">
    <property type="entry name" value="zf-RING_2"/>
    <property type="match status" value="1"/>
</dbReference>
<feature type="compositionally biased region" description="Low complexity" evidence="5">
    <location>
        <begin position="86"/>
        <end position="95"/>
    </location>
</feature>
<keyword evidence="8" id="KW-1185">Reference proteome</keyword>
<comment type="caution">
    <text evidence="7">The sequence shown here is derived from an EMBL/GenBank/DDBJ whole genome shotgun (WGS) entry which is preliminary data.</text>
</comment>
<dbReference type="EMBL" id="JAPWDV010000001">
    <property type="protein sequence ID" value="KAJ6224808.1"/>
    <property type="molecule type" value="Genomic_DNA"/>
</dbReference>
<feature type="compositionally biased region" description="Low complexity" evidence="5">
    <location>
        <begin position="106"/>
        <end position="123"/>
    </location>
</feature>
<dbReference type="SUPFAM" id="SSF57850">
    <property type="entry name" value="RING/U-box"/>
    <property type="match status" value="1"/>
</dbReference>
<dbReference type="AlphaFoldDB" id="A0A9Q0MEN9"/>
<reference evidence="7" key="1">
    <citation type="submission" date="2022-12" db="EMBL/GenBank/DDBJ databases">
        <title>Genome assemblies of Blomia tropicalis.</title>
        <authorList>
            <person name="Cui Y."/>
        </authorList>
    </citation>
    <scope>NUCLEOTIDE SEQUENCE</scope>
    <source>
        <tissue evidence="7">Adult mites</tissue>
    </source>
</reference>
<dbReference type="InterPro" id="IPR051834">
    <property type="entry name" value="RING_finger_E3_ligase"/>
</dbReference>
<keyword evidence="3" id="KW-0862">Zinc</keyword>
<dbReference type="PROSITE" id="PS50089">
    <property type="entry name" value="ZF_RING_2"/>
    <property type="match status" value="1"/>
</dbReference>
<dbReference type="GO" id="GO:0061630">
    <property type="term" value="F:ubiquitin protein ligase activity"/>
    <property type="evidence" value="ECO:0007669"/>
    <property type="project" value="TreeGrafter"/>
</dbReference>
<evidence type="ECO:0000256" key="3">
    <source>
        <dbReference type="ARBA" id="ARBA00022833"/>
    </source>
</evidence>
<dbReference type="OrthoDB" id="1714475at2759"/>
<gene>
    <name evidence="7" type="ORF">RDWZM_003353</name>
</gene>
<dbReference type="Gene3D" id="3.30.40.10">
    <property type="entry name" value="Zinc/RING finger domain, C3HC4 (zinc finger)"/>
    <property type="match status" value="1"/>
</dbReference>
<feature type="region of interest" description="Disordered" evidence="5">
    <location>
        <begin position="86"/>
        <end position="139"/>
    </location>
</feature>
<dbReference type="GO" id="GO:0005634">
    <property type="term" value="C:nucleus"/>
    <property type="evidence" value="ECO:0007669"/>
    <property type="project" value="TreeGrafter"/>
</dbReference>
<dbReference type="PANTHER" id="PTHR45931">
    <property type="entry name" value="SI:CH211-59O9.10"/>
    <property type="match status" value="1"/>
</dbReference>
<name>A0A9Q0MEN9_BLOTA</name>
<evidence type="ECO:0000256" key="2">
    <source>
        <dbReference type="ARBA" id="ARBA00022771"/>
    </source>
</evidence>
<dbReference type="SMART" id="SM00184">
    <property type="entry name" value="RING"/>
    <property type="match status" value="1"/>
</dbReference>
<proteinExistence type="predicted"/>
<sequence>MDQRNQSTESQNIAEDAVGGQFAAIRRVSARLARRVNREFRVAHSIRAHPNHSNIQHFDTWWTQNRQMERQRNYYSHYYLSNRNRNFQSNINNSRPNNSESGSSLTTVETPTPVSNPVSVPSPTLAPPQISVPSPTLAPPQISVPSTTLAPPQISVPSPTLVPLQISVPSQISEPSPVSTLSPVSVSSVIRAVDTIEQPMVERFANIIHINNAATQTIINSNSVDDAGASVSVENNLNTNSLFAQSYQDYLGSIGAYFTYSHVGRSQTFTPHRLDDNGNLERRNPTTLAMEPINIDAFFGIDLFQNDGLTKQEINRHTVSYEYKLIVPTKRKRKTDKSSSLSSTSENENCSICLDKFNSNVHVRRLPCLHVFHSKCIDKWLNRSRKCPICRISITINYDTLIDSLQSGSTIDQCITQQERVHNRSRMGPTITLSLQRNGNNQLLAQGIVHATLDLNSNTTTGINGDPTPRV</sequence>
<dbReference type="CDD" id="cd16474">
    <property type="entry name" value="RING-H2_RNF111-like"/>
    <property type="match status" value="1"/>
</dbReference>
<accession>A0A9Q0MEN9</accession>
<dbReference type="GO" id="GO:0006511">
    <property type="term" value="P:ubiquitin-dependent protein catabolic process"/>
    <property type="evidence" value="ECO:0007669"/>
    <property type="project" value="TreeGrafter"/>
</dbReference>
<dbReference type="InterPro" id="IPR013083">
    <property type="entry name" value="Znf_RING/FYVE/PHD"/>
</dbReference>